<keyword evidence="3 5" id="KW-1133">Transmembrane helix</keyword>
<organism evidence="6 7">
    <name type="scientific">Methanooceanicella nereidis</name>
    <dbReference type="NCBI Taxonomy" id="2052831"/>
    <lineage>
        <taxon>Archaea</taxon>
        <taxon>Methanobacteriati</taxon>
        <taxon>Methanobacteriota</taxon>
        <taxon>Stenosarchaea group</taxon>
        <taxon>Methanomicrobia</taxon>
        <taxon>Methanocellales</taxon>
        <taxon>Methanocellaceae</taxon>
        <taxon>Methanooceanicella</taxon>
    </lineage>
</organism>
<keyword evidence="4 5" id="KW-0472">Membrane</keyword>
<name>A0AAP2W8K3_9EURY</name>
<sequence length="241" mass="26971">MGEKISIPPGDQELPLSEHLRELRNRIVIVLAVTIFLMVLAYPVSGNLMETVWTHIMPPYVKMTVYEPMELIKVRIIVSFIAAVTIGFPLLVYETFKFMAPGLYRNEKRFILAVFPFSLALFVAGALVAYFITLPLFFDMILSSGSAIASPELSMKETFTIVTNFMVGFGVVFQVPLVILMSIKMDIVKRKTLANGRLAVYGILFAFAVLVSPDPTMLSQLIVGIVLIILFEMSMFLAKFI</sequence>
<dbReference type="Pfam" id="PF00902">
    <property type="entry name" value="TatC"/>
    <property type="match status" value="1"/>
</dbReference>
<keyword evidence="7" id="KW-1185">Reference proteome</keyword>
<evidence type="ECO:0000256" key="3">
    <source>
        <dbReference type="ARBA" id="ARBA00022989"/>
    </source>
</evidence>
<dbReference type="InterPro" id="IPR002033">
    <property type="entry name" value="TatC"/>
</dbReference>
<evidence type="ECO:0000313" key="7">
    <source>
        <dbReference type="Proteomes" id="UP001320159"/>
    </source>
</evidence>
<keyword evidence="5" id="KW-0653">Protein transport</keyword>
<dbReference type="RefSeq" id="WP_230743273.1">
    <property type="nucleotide sequence ID" value="NZ_PGCK01000016.1"/>
</dbReference>
<feature type="transmembrane region" description="Helical" evidence="5">
    <location>
        <begin position="72"/>
        <end position="93"/>
    </location>
</feature>
<dbReference type="PANTHER" id="PTHR30371">
    <property type="entry name" value="SEC-INDEPENDENT PROTEIN TRANSLOCASE PROTEIN TATC"/>
    <property type="match status" value="1"/>
</dbReference>
<dbReference type="PRINTS" id="PR01840">
    <property type="entry name" value="TATCFAMILY"/>
</dbReference>
<protein>
    <recommendedName>
        <fullName evidence="5">Sec-independent protein translocase protein TatC</fullName>
    </recommendedName>
</protein>
<keyword evidence="2 5" id="KW-0812">Transmembrane</keyword>
<evidence type="ECO:0000256" key="2">
    <source>
        <dbReference type="ARBA" id="ARBA00022692"/>
    </source>
</evidence>
<dbReference type="NCBIfam" id="TIGR00945">
    <property type="entry name" value="tatC"/>
    <property type="match status" value="1"/>
</dbReference>
<feature type="transmembrane region" description="Helical" evidence="5">
    <location>
        <begin position="27"/>
        <end position="45"/>
    </location>
</feature>
<keyword evidence="5" id="KW-0813">Transport</keyword>
<dbReference type="GO" id="GO:0033281">
    <property type="term" value="C:TAT protein transport complex"/>
    <property type="evidence" value="ECO:0007669"/>
    <property type="project" value="UniProtKB-UniRule"/>
</dbReference>
<dbReference type="Proteomes" id="UP001320159">
    <property type="component" value="Unassembled WGS sequence"/>
</dbReference>
<dbReference type="PANTHER" id="PTHR30371:SF0">
    <property type="entry name" value="SEC-INDEPENDENT PROTEIN TRANSLOCASE PROTEIN TATC, CHLOROPLASTIC-RELATED"/>
    <property type="match status" value="1"/>
</dbReference>
<comment type="subunit">
    <text evidence="5">Forms a complex with TatA.</text>
</comment>
<proteinExistence type="inferred from homology"/>
<comment type="subcellular location">
    <subcellularLocation>
        <location evidence="5">Cell membrane</location>
        <topology evidence="5">Multi-pass membrane protein</topology>
    </subcellularLocation>
    <subcellularLocation>
        <location evidence="1">Membrane</location>
        <topology evidence="1">Multi-pass membrane protein</topology>
    </subcellularLocation>
</comment>
<comment type="similarity">
    <text evidence="5">Belongs to the TatC family.</text>
</comment>
<feature type="transmembrane region" description="Helical" evidence="5">
    <location>
        <begin position="192"/>
        <end position="211"/>
    </location>
</feature>
<dbReference type="HAMAP" id="MF_00902">
    <property type="entry name" value="TatC"/>
    <property type="match status" value="1"/>
</dbReference>
<feature type="transmembrane region" description="Helical" evidence="5">
    <location>
        <begin position="114"/>
        <end position="138"/>
    </location>
</feature>
<comment type="caution">
    <text evidence="6">The sequence shown here is derived from an EMBL/GenBank/DDBJ whole genome shotgun (WGS) entry which is preliminary data.</text>
</comment>
<evidence type="ECO:0000256" key="5">
    <source>
        <dbReference type="HAMAP-Rule" id="MF_00902"/>
    </source>
</evidence>
<gene>
    <name evidence="5 6" type="primary">tatC</name>
    <name evidence="6" type="ORF">CUJ83_14850</name>
</gene>
<dbReference type="AlphaFoldDB" id="A0AAP2W8K3"/>
<feature type="transmembrane region" description="Helical" evidence="5">
    <location>
        <begin position="217"/>
        <end position="238"/>
    </location>
</feature>
<keyword evidence="5" id="KW-1003">Cell membrane</keyword>
<dbReference type="GO" id="GO:0043953">
    <property type="term" value="P:protein transport by the Tat complex"/>
    <property type="evidence" value="ECO:0007669"/>
    <property type="project" value="UniProtKB-UniRule"/>
</dbReference>
<evidence type="ECO:0000256" key="1">
    <source>
        <dbReference type="ARBA" id="ARBA00004141"/>
    </source>
</evidence>
<accession>A0AAP2W8K3</accession>
<evidence type="ECO:0000256" key="4">
    <source>
        <dbReference type="ARBA" id="ARBA00023136"/>
    </source>
</evidence>
<feature type="transmembrane region" description="Helical" evidence="5">
    <location>
        <begin position="158"/>
        <end position="180"/>
    </location>
</feature>
<reference evidence="6 7" key="1">
    <citation type="submission" date="2017-11" db="EMBL/GenBank/DDBJ databases">
        <title>Isolation and Characterization of Family Methanocellaceae Species from Potential Methane Hydrate Area Offshore Southwestern Taiwan.</title>
        <authorList>
            <person name="Zhang W.-L."/>
            <person name="Chen W.-C."/>
            <person name="Lai M.-C."/>
            <person name="Chen S.-C."/>
        </authorList>
    </citation>
    <scope>NUCLEOTIDE SEQUENCE [LARGE SCALE GENOMIC DNA]</scope>
    <source>
        <strain evidence="6 7">CWC-04</strain>
    </source>
</reference>
<dbReference type="GO" id="GO:0009977">
    <property type="term" value="F:proton motive force dependent protein transmembrane transporter activity"/>
    <property type="evidence" value="ECO:0007669"/>
    <property type="project" value="TreeGrafter"/>
</dbReference>
<keyword evidence="5" id="KW-0811">Translocation</keyword>
<dbReference type="EMBL" id="PGCK01000016">
    <property type="protein sequence ID" value="MCD1296279.1"/>
    <property type="molecule type" value="Genomic_DNA"/>
</dbReference>
<dbReference type="GO" id="GO:0065002">
    <property type="term" value="P:intracellular protein transmembrane transport"/>
    <property type="evidence" value="ECO:0007669"/>
    <property type="project" value="TreeGrafter"/>
</dbReference>
<comment type="function">
    <text evidence="5">Part of the twin-arginine translocation (Tat) system that transports large folded proteins containing a characteristic twin-arginine motif in their signal peptide across membranes.</text>
</comment>
<evidence type="ECO:0000313" key="6">
    <source>
        <dbReference type="EMBL" id="MCD1296279.1"/>
    </source>
</evidence>